<dbReference type="EC" id="1.8.1.8" evidence="9"/>
<gene>
    <name evidence="9" type="primary">dsbD</name>
    <name evidence="9" type="ORF">NCTC13291_03770</name>
</gene>
<dbReference type="InterPro" id="IPR013766">
    <property type="entry name" value="Thioredoxin_domain"/>
</dbReference>
<feature type="domain" description="Thioredoxin" evidence="8">
    <location>
        <begin position="619"/>
        <end position="747"/>
    </location>
</feature>
<dbReference type="GO" id="GO:0045454">
    <property type="term" value="P:cell redox homeostasis"/>
    <property type="evidence" value="ECO:0007669"/>
    <property type="project" value="TreeGrafter"/>
</dbReference>
<feature type="transmembrane region" description="Helical" evidence="7">
    <location>
        <begin position="547"/>
        <end position="565"/>
    </location>
</feature>
<keyword evidence="2" id="KW-1003">Cell membrane</keyword>
<dbReference type="GO" id="GO:0005886">
    <property type="term" value="C:plasma membrane"/>
    <property type="evidence" value="ECO:0007669"/>
    <property type="project" value="UniProtKB-SubCell"/>
</dbReference>
<feature type="transmembrane region" description="Helical" evidence="7">
    <location>
        <begin position="571"/>
        <end position="590"/>
    </location>
</feature>
<dbReference type="InterPro" id="IPR028250">
    <property type="entry name" value="DsbDN"/>
</dbReference>
<comment type="subcellular location">
    <subcellularLocation>
        <location evidence="1">Cell membrane</location>
        <topology evidence="1">Multi-pass membrane protein</topology>
    </subcellularLocation>
</comment>
<name>A0A379N6Y0_9PROT</name>
<dbReference type="GO" id="GO:0017004">
    <property type="term" value="P:cytochrome complex assembly"/>
    <property type="evidence" value="ECO:0007669"/>
    <property type="project" value="UniProtKB-KW"/>
</dbReference>
<dbReference type="CDD" id="cd02953">
    <property type="entry name" value="DsbDgamma"/>
    <property type="match status" value="1"/>
</dbReference>
<keyword evidence="4" id="KW-0201">Cytochrome c-type biogenesis</keyword>
<feature type="transmembrane region" description="Helical" evidence="7">
    <location>
        <begin position="393"/>
        <end position="418"/>
    </location>
</feature>
<evidence type="ECO:0000259" key="8">
    <source>
        <dbReference type="PROSITE" id="PS51352"/>
    </source>
</evidence>
<dbReference type="EMBL" id="UGVN01000001">
    <property type="protein sequence ID" value="SUE42152.1"/>
    <property type="molecule type" value="Genomic_DNA"/>
</dbReference>
<dbReference type="PANTHER" id="PTHR32234">
    <property type="entry name" value="THIOL:DISULFIDE INTERCHANGE PROTEIN DSBD"/>
    <property type="match status" value="1"/>
</dbReference>
<dbReference type="Pfam" id="PF13899">
    <property type="entry name" value="Thioredoxin_7"/>
    <property type="match status" value="1"/>
</dbReference>
<evidence type="ECO:0000313" key="9">
    <source>
        <dbReference type="EMBL" id="SUE42152.1"/>
    </source>
</evidence>
<keyword evidence="9" id="KW-0560">Oxidoreductase</keyword>
<evidence type="ECO:0000256" key="4">
    <source>
        <dbReference type="ARBA" id="ARBA00022748"/>
    </source>
</evidence>
<proteinExistence type="predicted"/>
<reference evidence="9 10" key="1">
    <citation type="submission" date="2018-06" db="EMBL/GenBank/DDBJ databases">
        <authorList>
            <consortium name="Pathogen Informatics"/>
            <person name="Doyle S."/>
        </authorList>
    </citation>
    <scope>NUCLEOTIDE SEQUENCE [LARGE SCALE GENOMIC DNA]</scope>
    <source>
        <strain evidence="9 10">NCTC13291</strain>
    </source>
</reference>
<keyword evidence="6 7" id="KW-0472">Membrane</keyword>
<feature type="transmembrane region" description="Helical" evidence="7">
    <location>
        <begin position="602"/>
        <end position="620"/>
    </location>
</feature>
<evidence type="ECO:0000256" key="3">
    <source>
        <dbReference type="ARBA" id="ARBA00022692"/>
    </source>
</evidence>
<dbReference type="GO" id="GO:0047134">
    <property type="term" value="F:protein-disulfide reductase [NAD(P)H] activity"/>
    <property type="evidence" value="ECO:0007669"/>
    <property type="project" value="UniProtKB-EC"/>
</dbReference>
<keyword evidence="5 7" id="KW-1133">Transmembrane helix</keyword>
<evidence type="ECO:0000256" key="6">
    <source>
        <dbReference type="ARBA" id="ARBA00023136"/>
    </source>
</evidence>
<feature type="transmembrane region" description="Helical" evidence="7">
    <location>
        <begin position="473"/>
        <end position="499"/>
    </location>
</feature>
<dbReference type="Gene3D" id="3.40.30.10">
    <property type="entry name" value="Glutaredoxin"/>
    <property type="match status" value="1"/>
</dbReference>
<dbReference type="InterPro" id="IPR035671">
    <property type="entry name" value="DsbD_gamma"/>
</dbReference>
<dbReference type="Proteomes" id="UP000254919">
    <property type="component" value="Unassembled WGS sequence"/>
</dbReference>
<keyword evidence="3 7" id="KW-0812">Transmembrane</keyword>
<accession>A0A379N6Y0</accession>
<evidence type="ECO:0000256" key="5">
    <source>
        <dbReference type="ARBA" id="ARBA00022989"/>
    </source>
</evidence>
<dbReference type="PANTHER" id="PTHR32234:SF3">
    <property type="entry name" value="SUPPRESSION OF COPPER SENSITIVITY PROTEIN"/>
    <property type="match status" value="1"/>
</dbReference>
<feature type="transmembrane region" description="Helical" evidence="7">
    <location>
        <begin position="430"/>
        <end position="453"/>
    </location>
</feature>
<feature type="transmembrane region" description="Helical" evidence="7">
    <location>
        <begin position="505"/>
        <end position="527"/>
    </location>
</feature>
<dbReference type="Pfam" id="PF02683">
    <property type="entry name" value="DsbD_TM"/>
    <property type="match status" value="1"/>
</dbReference>
<dbReference type="PROSITE" id="PS51352">
    <property type="entry name" value="THIOREDOXIN_2"/>
    <property type="match status" value="1"/>
</dbReference>
<evidence type="ECO:0000256" key="2">
    <source>
        <dbReference type="ARBA" id="ARBA00022475"/>
    </source>
</evidence>
<dbReference type="AlphaFoldDB" id="A0A379N6Y0"/>
<evidence type="ECO:0000313" key="10">
    <source>
        <dbReference type="Proteomes" id="UP000254919"/>
    </source>
</evidence>
<evidence type="ECO:0000256" key="1">
    <source>
        <dbReference type="ARBA" id="ARBA00004651"/>
    </source>
</evidence>
<protein>
    <submittedName>
        <fullName evidence="9">Thiol:disulfide interchange protein DsbD</fullName>
        <ecNumber evidence="9">1.8.1.8</ecNumber>
    </submittedName>
</protein>
<evidence type="ECO:0000256" key="7">
    <source>
        <dbReference type="SAM" id="Phobius"/>
    </source>
</evidence>
<sequence length="760" mass="77519">MLSRLVRRMAQVVGFPGIPAGGGPARLALAAAILVAAPLIPPLVAPGIGWNGAQAAESAPVASPRATVVLASEMAAVAPGQSFRLMLRQRLAPGWHTYWTNPGDAGQPPELALDLPAGASAGPLRFPAPERIPFGPLVNFGYEGRADFPLTVTVPGDLAPGQVFTVQGSGNWLVCEKVCIPEEGSFRLDLPVEAKPRPDAVLSAAFAEAEAALPRPSPWAARAGFDGPRGAIALDGAELGPGAVKQAFFFPAEWGAVDNAAPQPLSLRDGGLVLGLSRGQGDAPKERLEGVVAITDAAGTRAAYTVSAAIGPVPVAAEGVPVGAAAPAAGGATPRAAVPGIGPLQTAPWAMLWAALGGLLLNLMPCVFPILAMKAIGLARLSGEARRRVRVHAASYCAGVVLSFLVLGGGLLALRAAGGVAGWGFQFTQPVFVAVMAWLMLLVGLNLSGVFAFGGPVSAGGGLAARGGHSGSFLTGVLAVLVATPCTAPFMAAALGAALLLPAPAALAVFAALGVGMALPYALLALFPGLAERLPRPGPWMERLRQFLAFPMYGAAAWLAWVLAQQSGPDGVLLVLGGAVLVGLAAWAWGQAQRSPEGLLQRASRGLAALAILAGLAGLTRLDTAAPPRMAEAGGEAWSEARLAALRADGRPVFVNLTAAWCITCKVNERVALDQPSVQDAFSRRGVTVLEGDWTRGDPAITALLRAHGRDGVPLYLLYPAGGGEPAVLPQILTEGIVLRALDDTLHGVAGTEKGRRGTT</sequence>
<dbReference type="InterPro" id="IPR003834">
    <property type="entry name" value="Cyt_c_assmbl_TM_dom"/>
</dbReference>
<dbReference type="Pfam" id="PF11412">
    <property type="entry name" value="DsbD_N"/>
    <property type="match status" value="1"/>
</dbReference>
<dbReference type="SUPFAM" id="SSF52833">
    <property type="entry name" value="Thioredoxin-like"/>
    <property type="match status" value="1"/>
</dbReference>
<feature type="transmembrane region" description="Helical" evidence="7">
    <location>
        <begin position="349"/>
        <end position="372"/>
    </location>
</feature>
<dbReference type="InterPro" id="IPR036249">
    <property type="entry name" value="Thioredoxin-like_sf"/>
</dbReference>
<organism evidence="9 10">
    <name type="scientific">Roseomonas mucosa</name>
    <dbReference type="NCBI Taxonomy" id="207340"/>
    <lineage>
        <taxon>Bacteria</taxon>
        <taxon>Pseudomonadati</taxon>
        <taxon>Pseudomonadota</taxon>
        <taxon>Alphaproteobacteria</taxon>
        <taxon>Acetobacterales</taxon>
        <taxon>Roseomonadaceae</taxon>
        <taxon>Roseomonas</taxon>
    </lineage>
</organism>